<feature type="compositionally biased region" description="Low complexity" evidence="1">
    <location>
        <begin position="580"/>
        <end position="591"/>
    </location>
</feature>
<feature type="compositionally biased region" description="Polar residues" evidence="1">
    <location>
        <begin position="683"/>
        <end position="696"/>
    </location>
</feature>
<feature type="compositionally biased region" description="Pro residues" evidence="1">
    <location>
        <begin position="419"/>
        <end position="430"/>
    </location>
</feature>
<feature type="compositionally biased region" description="Acidic residues" evidence="1">
    <location>
        <begin position="1141"/>
        <end position="1153"/>
    </location>
</feature>
<gene>
    <name evidence="3" type="ORF">GHT06_016700</name>
</gene>
<keyword evidence="2" id="KW-0732">Signal</keyword>
<feature type="region of interest" description="Disordered" evidence="1">
    <location>
        <begin position="1141"/>
        <end position="1213"/>
    </location>
</feature>
<evidence type="ECO:0000256" key="1">
    <source>
        <dbReference type="SAM" id="MobiDB-lite"/>
    </source>
</evidence>
<comment type="caution">
    <text evidence="3">The sequence shown here is derived from an EMBL/GenBank/DDBJ whole genome shotgun (WGS) entry which is preliminary data.</text>
</comment>
<protein>
    <submittedName>
        <fullName evidence="3">Uncharacterized protein</fullName>
    </submittedName>
</protein>
<feature type="region of interest" description="Disordered" evidence="1">
    <location>
        <begin position="415"/>
        <end position="439"/>
    </location>
</feature>
<keyword evidence="4" id="KW-1185">Reference proteome</keyword>
<feature type="signal peptide" evidence="2">
    <location>
        <begin position="1"/>
        <end position="22"/>
    </location>
</feature>
<feature type="compositionally biased region" description="Acidic residues" evidence="1">
    <location>
        <begin position="1082"/>
        <end position="1115"/>
    </location>
</feature>
<feature type="compositionally biased region" description="Low complexity" evidence="1">
    <location>
        <begin position="297"/>
        <end position="350"/>
    </location>
</feature>
<feature type="region of interest" description="Disordered" evidence="1">
    <location>
        <begin position="55"/>
        <end position="88"/>
    </location>
</feature>
<name>A0AAD5PR87_9CRUS</name>
<feature type="chain" id="PRO_5042010552" evidence="2">
    <location>
        <begin position="23"/>
        <end position="1243"/>
    </location>
</feature>
<feature type="region of interest" description="Disordered" evidence="1">
    <location>
        <begin position="1071"/>
        <end position="1129"/>
    </location>
</feature>
<feature type="compositionally biased region" description="Low complexity" evidence="1">
    <location>
        <begin position="202"/>
        <end position="234"/>
    </location>
</feature>
<dbReference type="Proteomes" id="UP000820818">
    <property type="component" value="Linkage Group LG6"/>
</dbReference>
<feature type="compositionally biased region" description="Acidic residues" evidence="1">
    <location>
        <begin position="1198"/>
        <end position="1207"/>
    </location>
</feature>
<feature type="region of interest" description="Disordered" evidence="1">
    <location>
        <begin position="666"/>
        <end position="699"/>
    </location>
</feature>
<evidence type="ECO:0000313" key="4">
    <source>
        <dbReference type="Proteomes" id="UP000820818"/>
    </source>
</evidence>
<dbReference type="EMBL" id="WJBH02000006">
    <property type="protein sequence ID" value="KAI9556906.1"/>
    <property type="molecule type" value="Genomic_DNA"/>
</dbReference>
<organism evidence="3 4">
    <name type="scientific">Daphnia sinensis</name>
    <dbReference type="NCBI Taxonomy" id="1820382"/>
    <lineage>
        <taxon>Eukaryota</taxon>
        <taxon>Metazoa</taxon>
        <taxon>Ecdysozoa</taxon>
        <taxon>Arthropoda</taxon>
        <taxon>Crustacea</taxon>
        <taxon>Branchiopoda</taxon>
        <taxon>Diplostraca</taxon>
        <taxon>Cladocera</taxon>
        <taxon>Anomopoda</taxon>
        <taxon>Daphniidae</taxon>
        <taxon>Daphnia</taxon>
        <taxon>Daphnia similis group</taxon>
    </lineage>
</organism>
<feature type="region of interest" description="Disordered" evidence="1">
    <location>
        <begin position="542"/>
        <end position="619"/>
    </location>
</feature>
<evidence type="ECO:0000256" key="2">
    <source>
        <dbReference type="SAM" id="SignalP"/>
    </source>
</evidence>
<feature type="region of interest" description="Disordered" evidence="1">
    <location>
        <begin position="856"/>
        <end position="879"/>
    </location>
</feature>
<proteinExistence type="predicted"/>
<evidence type="ECO:0000313" key="3">
    <source>
        <dbReference type="EMBL" id="KAI9556906.1"/>
    </source>
</evidence>
<sequence>MLAPRSCLTVMIVLGAVPLLLAFPSGQTWFIHHSGQVARPVMINSSPVSDEFPIPRFSLPGPAASRRQDGPFQASGSNNLQNEPPVHVKPGDKVSLIVRNQNPLEPQKFVDVGALLMDLQRMPPSSDGSYHVFLAPPNYPQPSGGQKFDVTYVGAPQREQQPDPRNPHPPLFVAPLDYSVPQGYGRVQIPIQNVKFALHPQFQQAQQQPQPAQFQQAQQQFRQPQPQFQQVQFQPPQPQPAQFQPPQPQPAQFQQPQLVQFQPNQPQPVQAQFTTPQPQPVQFLAPQPAQFQPPQPTQFQAPQPQQVQFQAPQPQQAQFQAPQPQPAQFQAPQPASFQAPQPQQVRFQPQFQPPQPQFQPIPSQQPQFQPQFQKQTFVSDVQRPQFQQPPPSSFEQSLSDVRLQTGFVPFQTLEETATAPPPPPPSPPTQPASKPAPREPLVLAVESPEFLELIKPRPVPQVVEVIDDVPVSEAPRTTTQPAVAVPVEEIVEPVIELKPGPSILFRLLSKRHRKFQQQSPEDSPLPAPTPAFEQTIPAAIPIPAPQVSEPTESPTVRPLKKRPINRVPLEGGAPRWPDFQSVRQRQQLQRQQNRKKVPASTTSDVESAGEEQPEVPLEASFGQKIRNKVKTNSLVSPPLPVQPQIVVEQPKVESFIVEEPVLEQSQSASFDLDPPVDDREESFQTLESQNAASGNQRGRIRFNRPSINVIPSDVSSEPSVPVRQTVSTLVGGRGRIRLNSASFTTTAGTTAAPTEAATTARTAAPTTVTTMIPTTAPTAPPTTASPVVATTVPTVAPTVTPAATTTASPTVTSTAARLVETVVKEEPAVEEEILRGDSPSVLVEEDVPAIEEEDLALEEEEEEQPVAVEDAKAVEPAEKPWSPYEAIQRQRETTVEPEVTSQLLANNGQQPLRVRGKTTFSSSRIPLPPVRPEAPNRQVVLRPAAVIRRPLPPTVRITKPIFGIQEQPNVRTQEDFVPPQSLEFGIRDGIEQKPALINNPPVQLQLPIGRRVPENRPGLQNIRINRPTTEAPTTTTAAPVVEEEPVDVLQEETDELVTDDPTLANDQLAEEEVVEGEGNIEGAEEEEEEEVLADEVVEGEENEEFVEPETVDEVEPTASSTSAPTAGPTMTIAEAFSEIPEEQDVAEVEEGVVEETTKPATEQTVTTTTEAAVVLEPETVAEEEESAVELAAGNQVDDQTDEKESADDDRQVLGVSTATEVSLMYELCYRGRCVRVHDNHYEV</sequence>
<feature type="compositionally biased region" description="Pro residues" evidence="1">
    <location>
        <begin position="235"/>
        <end position="249"/>
    </location>
</feature>
<feature type="compositionally biased region" description="Low complexity" evidence="1">
    <location>
        <begin position="1158"/>
        <end position="1178"/>
    </location>
</feature>
<dbReference type="AlphaFoldDB" id="A0AAD5PR87"/>
<feature type="compositionally biased region" description="Basic and acidic residues" evidence="1">
    <location>
        <begin position="869"/>
        <end position="878"/>
    </location>
</feature>
<feature type="region of interest" description="Disordered" evidence="1">
    <location>
        <begin position="202"/>
        <end position="254"/>
    </location>
</feature>
<accession>A0AAD5PR87</accession>
<reference evidence="3 4" key="1">
    <citation type="submission" date="2022-05" db="EMBL/GenBank/DDBJ databases">
        <title>A multi-omics perspective on studying reproductive biology in Daphnia sinensis.</title>
        <authorList>
            <person name="Jia J."/>
        </authorList>
    </citation>
    <scope>NUCLEOTIDE SEQUENCE [LARGE SCALE GENOMIC DNA]</scope>
    <source>
        <strain evidence="3 4">WSL</strain>
    </source>
</reference>
<feature type="region of interest" description="Disordered" evidence="1">
    <location>
        <begin position="286"/>
        <end position="375"/>
    </location>
</feature>
<feature type="compositionally biased region" description="Low complexity" evidence="1">
    <location>
        <begin position="360"/>
        <end position="375"/>
    </location>
</feature>